<feature type="binding site" evidence="11 12">
    <location>
        <position position="172"/>
    </location>
    <ligand>
        <name>Zn(2+)</name>
        <dbReference type="ChEBI" id="CHEBI:29105"/>
    </ligand>
</feature>
<dbReference type="SUPFAM" id="SSF52467">
    <property type="entry name" value="DHS-like NAD/FAD-binding domain"/>
    <property type="match status" value="1"/>
</dbReference>
<evidence type="ECO:0000256" key="12">
    <source>
        <dbReference type="PROSITE-ProRule" id="PRU00236"/>
    </source>
</evidence>
<evidence type="ECO:0000256" key="9">
    <source>
        <dbReference type="PIRSR" id="PIRSR037938-1"/>
    </source>
</evidence>
<feature type="binding site" evidence="11 12">
    <location>
        <position position="193"/>
    </location>
    <ligand>
        <name>Zn(2+)</name>
        <dbReference type="ChEBI" id="CHEBI:29105"/>
    </ligand>
</feature>
<evidence type="ECO:0000256" key="2">
    <source>
        <dbReference type="ARBA" id="ARBA00022679"/>
    </source>
</evidence>
<dbReference type="GeneID" id="110980912"/>
<dbReference type="AlphaFoldDB" id="A0A8B7YMI8"/>
<dbReference type="Gene3D" id="3.40.50.1220">
    <property type="entry name" value="TPP-binding domain"/>
    <property type="match status" value="1"/>
</dbReference>
<dbReference type="PANTHER" id="PTHR11085">
    <property type="entry name" value="NAD-DEPENDENT PROTEIN DEACYLASE SIRTUIN-5, MITOCHONDRIAL-RELATED"/>
    <property type="match status" value="1"/>
</dbReference>
<dbReference type="InterPro" id="IPR050134">
    <property type="entry name" value="NAD-dep_sirtuin_deacylases"/>
</dbReference>
<gene>
    <name evidence="16" type="primary">LOC110980912</name>
</gene>
<comment type="cofactor">
    <cofactor evidence="11">
        <name>Zn(2+)</name>
        <dbReference type="ChEBI" id="CHEBI:29105"/>
    </cofactor>
    <text evidence="11">Binds 1 zinc ion per subunit.</text>
</comment>
<sequence length="330" mass="37583">MSELEEVTQRFLHHQSAAEKFETSETPQRVLDEVSLEGVARYIKSGNCKNIIFMTGAGISTSAGLPDFRTETTGLYDQLQEYELPNPQRMFEIRYFKERPEPFFKLVKSLYPGAFKPTPSHYFIRLMCEKNIVRRNYTQNIDTLDKIAGIEEELIVEAHGGFSTAHCIGESCLTEYPALWVKDEIFADRIPKCNQCGAVVKPDCAFFGEDMPRRFEHLVVEDFSKCDLLIVAGTTLVVQPFASMIHKVPASTPRLLVNYELSGKADPLMKFMGRGVGFNFGYTDNYRDVFYWGSCDEGFYRLAELLGLKEELERLIKTEHQKLDAAASSK</sequence>
<comment type="catalytic activity">
    <reaction evidence="7">
        <text>N(6)-tetradecanoyl-L-lysyl-[protein] + NAD(+) + H2O = 2''-O-tetradecanoyl-ADP-D-ribose + nicotinamide + L-lysyl-[protein]</text>
        <dbReference type="Rhea" id="RHEA:70567"/>
        <dbReference type="Rhea" id="RHEA-COMP:9752"/>
        <dbReference type="Rhea" id="RHEA-COMP:15437"/>
        <dbReference type="ChEBI" id="CHEBI:15377"/>
        <dbReference type="ChEBI" id="CHEBI:17154"/>
        <dbReference type="ChEBI" id="CHEBI:29969"/>
        <dbReference type="ChEBI" id="CHEBI:57540"/>
        <dbReference type="ChEBI" id="CHEBI:141129"/>
        <dbReference type="ChEBI" id="CHEBI:189674"/>
    </reaction>
    <physiologicalReaction direction="left-to-right" evidence="7">
        <dbReference type="Rhea" id="RHEA:70568"/>
    </physiologicalReaction>
</comment>
<dbReference type="PANTHER" id="PTHR11085:SF6">
    <property type="entry name" value="NAD-DEPENDENT PROTEIN DEACETYLASE SIRTUIN-2"/>
    <property type="match status" value="1"/>
</dbReference>
<dbReference type="InterPro" id="IPR026590">
    <property type="entry name" value="Ssirtuin_cat_dom"/>
</dbReference>
<dbReference type="GO" id="GO:0005634">
    <property type="term" value="C:nucleus"/>
    <property type="evidence" value="ECO:0007669"/>
    <property type="project" value="TreeGrafter"/>
</dbReference>
<evidence type="ECO:0000256" key="11">
    <source>
        <dbReference type="PIRSR" id="PIRSR037938-3"/>
    </source>
</evidence>
<dbReference type="PIRSF" id="PIRSF037938">
    <property type="entry name" value="SIR2_euk"/>
    <property type="match status" value="1"/>
</dbReference>
<evidence type="ECO:0000256" key="7">
    <source>
        <dbReference type="ARBA" id="ARBA00048905"/>
    </source>
</evidence>
<evidence type="ECO:0000259" key="14">
    <source>
        <dbReference type="PROSITE" id="PS50305"/>
    </source>
</evidence>
<evidence type="ECO:0000313" key="16">
    <source>
        <dbReference type="RefSeq" id="XP_022093670.1"/>
    </source>
</evidence>
<dbReference type="Proteomes" id="UP000694845">
    <property type="component" value="Unplaced"/>
</dbReference>
<dbReference type="RefSeq" id="XP_022093670.1">
    <property type="nucleotide sequence ID" value="XM_022237978.1"/>
</dbReference>
<comment type="catalytic activity">
    <reaction evidence="6">
        <text>N(6)-hexadecanoyl-L-lysyl-[protein] + NAD(+) + H2O = 2''-O-hexadecanoyl-ADP-D-ribose + nicotinamide + L-lysyl-[protein]</text>
        <dbReference type="Rhea" id="RHEA:70563"/>
        <dbReference type="Rhea" id="RHEA-COMP:9752"/>
        <dbReference type="Rhea" id="RHEA-COMP:14175"/>
        <dbReference type="ChEBI" id="CHEBI:15377"/>
        <dbReference type="ChEBI" id="CHEBI:17154"/>
        <dbReference type="ChEBI" id="CHEBI:29969"/>
        <dbReference type="ChEBI" id="CHEBI:57540"/>
        <dbReference type="ChEBI" id="CHEBI:138936"/>
        <dbReference type="ChEBI" id="CHEBI:189673"/>
    </reaction>
    <physiologicalReaction direction="left-to-right" evidence="6">
        <dbReference type="Rhea" id="RHEA:70564"/>
    </physiologicalReaction>
</comment>
<evidence type="ECO:0000256" key="3">
    <source>
        <dbReference type="ARBA" id="ARBA00022723"/>
    </source>
</evidence>
<evidence type="ECO:0000256" key="5">
    <source>
        <dbReference type="ARBA" id="ARBA00023027"/>
    </source>
</evidence>
<evidence type="ECO:0000256" key="6">
    <source>
        <dbReference type="ARBA" id="ARBA00048378"/>
    </source>
</evidence>
<feature type="binding site" evidence="10">
    <location>
        <begin position="258"/>
        <end position="260"/>
    </location>
    <ligand>
        <name>NAD(+)</name>
        <dbReference type="ChEBI" id="CHEBI:57540"/>
    </ligand>
</feature>
<evidence type="ECO:0000256" key="1">
    <source>
        <dbReference type="ARBA" id="ARBA00006924"/>
    </source>
</evidence>
<keyword evidence="2 8" id="KW-0808">Transferase</keyword>
<feature type="binding site" evidence="10">
    <location>
        <begin position="57"/>
        <end position="61"/>
    </location>
    <ligand>
        <name>NAD(+)</name>
        <dbReference type="ChEBI" id="CHEBI:57540"/>
    </ligand>
</feature>
<dbReference type="Gene3D" id="3.30.1600.10">
    <property type="entry name" value="SIR2/SIRT2 'Small Domain"/>
    <property type="match status" value="1"/>
</dbReference>
<proteinExistence type="inferred from homology"/>
<keyword evidence="3 8" id="KW-0479">Metal-binding</keyword>
<dbReference type="PROSITE" id="PS50305">
    <property type="entry name" value="SIRTUIN"/>
    <property type="match status" value="1"/>
</dbReference>
<dbReference type="GO" id="GO:0017136">
    <property type="term" value="F:histone deacetylase activity, NAD-dependent"/>
    <property type="evidence" value="ECO:0007669"/>
    <property type="project" value="InterPro"/>
</dbReference>
<evidence type="ECO:0000256" key="8">
    <source>
        <dbReference type="PIRNR" id="PIRNR037938"/>
    </source>
</evidence>
<feature type="coiled-coil region" evidence="13">
    <location>
        <begin position="302"/>
        <end position="329"/>
    </location>
</feature>
<comment type="catalytic activity">
    <reaction evidence="8">
        <text>N(6)-acetyl-L-lysyl-[protein] + NAD(+) + H2O = 2''-O-acetyl-ADP-D-ribose + nicotinamide + L-lysyl-[protein]</text>
        <dbReference type="Rhea" id="RHEA:43636"/>
        <dbReference type="Rhea" id="RHEA-COMP:9752"/>
        <dbReference type="Rhea" id="RHEA-COMP:10731"/>
        <dbReference type="ChEBI" id="CHEBI:15377"/>
        <dbReference type="ChEBI" id="CHEBI:17154"/>
        <dbReference type="ChEBI" id="CHEBI:29969"/>
        <dbReference type="ChEBI" id="CHEBI:57540"/>
        <dbReference type="ChEBI" id="CHEBI:61930"/>
        <dbReference type="ChEBI" id="CHEBI:83767"/>
        <dbReference type="EC" id="2.3.1.286"/>
    </reaction>
</comment>
<feature type="binding site" evidence="11 12">
    <location>
        <position position="167"/>
    </location>
    <ligand>
        <name>Zn(2+)</name>
        <dbReference type="ChEBI" id="CHEBI:29105"/>
    </ligand>
</feature>
<keyword evidence="4 8" id="KW-0862">Zinc</keyword>
<feature type="binding site" evidence="10">
    <location>
        <begin position="67"/>
        <end position="69"/>
    </location>
    <ligand>
        <name>NAD(+)</name>
        <dbReference type="ChEBI" id="CHEBI:57540"/>
    </ligand>
</feature>
<keyword evidence="13" id="KW-0175">Coiled coil</keyword>
<evidence type="ECO:0000256" key="4">
    <source>
        <dbReference type="ARBA" id="ARBA00022833"/>
    </source>
</evidence>
<evidence type="ECO:0000256" key="13">
    <source>
        <dbReference type="SAM" id="Coils"/>
    </source>
</evidence>
<feature type="binding site" evidence="10">
    <location>
        <begin position="139"/>
        <end position="142"/>
    </location>
    <ligand>
        <name>NAD(+)</name>
        <dbReference type="ChEBI" id="CHEBI:57540"/>
    </ligand>
</feature>
<evidence type="ECO:0000313" key="15">
    <source>
        <dbReference type="Proteomes" id="UP000694845"/>
    </source>
</evidence>
<name>A0A8B7YMI8_ACAPL</name>
<dbReference type="InterPro" id="IPR003000">
    <property type="entry name" value="Sirtuin"/>
</dbReference>
<dbReference type="InterPro" id="IPR026591">
    <property type="entry name" value="Sirtuin_cat_small_dom_sf"/>
</dbReference>
<feature type="active site" description="Proton acceptor" evidence="9 12">
    <location>
        <position position="159"/>
    </location>
</feature>
<feature type="binding site" evidence="10">
    <location>
        <position position="295"/>
    </location>
    <ligand>
        <name>NAD(+)</name>
        <dbReference type="ChEBI" id="CHEBI:57540"/>
    </ligand>
</feature>
<dbReference type="InterPro" id="IPR029035">
    <property type="entry name" value="DHS-like_NAD/FAD-binding_dom"/>
</dbReference>
<keyword evidence="15" id="KW-1185">Reference proteome</keyword>
<evidence type="ECO:0000256" key="10">
    <source>
        <dbReference type="PIRSR" id="PIRSR037938-2"/>
    </source>
</evidence>
<feature type="binding site" evidence="11 12">
    <location>
        <position position="196"/>
    </location>
    <ligand>
        <name>Zn(2+)</name>
        <dbReference type="ChEBI" id="CHEBI:29105"/>
    </ligand>
</feature>
<dbReference type="InterPro" id="IPR017328">
    <property type="entry name" value="Sirtuin_class_I"/>
</dbReference>
<reference evidence="16" key="1">
    <citation type="submission" date="2025-08" db="UniProtKB">
        <authorList>
            <consortium name="RefSeq"/>
        </authorList>
    </citation>
    <scope>IDENTIFICATION</scope>
</reference>
<protein>
    <recommendedName>
        <fullName evidence="8">NAD-dependent protein deacetylase</fullName>
        <ecNumber evidence="8">2.3.1.286</ecNumber>
    </recommendedName>
</protein>
<dbReference type="GO" id="GO:0008270">
    <property type="term" value="F:zinc ion binding"/>
    <property type="evidence" value="ECO:0007669"/>
    <property type="project" value="UniProtKB-UniRule"/>
</dbReference>
<dbReference type="KEGG" id="aplc:110980912"/>
<feature type="domain" description="Deacetylase sirtuin-type" evidence="14">
    <location>
        <begin position="29"/>
        <end position="309"/>
    </location>
</feature>
<keyword evidence="5 8" id="KW-0520">NAD</keyword>
<dbReference type="GO" id="GO:0070403">
    <property type="term" value="F:NAD+ binding"/>
    <property type="evidence" value="ECO:0007669"/>
    <property type="project" value="UniProtKB-UniRule"/>
</dbReference>
<dbReference type="EC" id="2.3.1.286" evidence="8"/>
<accession>A0A8B7YMI8</accession>
<organism evidence="15 16">
    <name type="scientific">Acanthaster planci</name>
    <name type="common">Crown-of-thorns starfish</name>
    <dbReference type="NCBI Taxonomy" id="133434"/>
    <lineage>
        <taxon>Eukaryota</taxon>
        <taxon>Metazoa</taxon>
        <taxon>Echinodermata</taxon>
        <taxon>Eleutherozoa</taxon>
        <taxon>Asterozoa</taxon>
        <taxon>Asteroidea</taxon>
        <taxon>Valvatacea</taxon>
        <taxon>Valvatida</taxon>
        <taxon>Acanthasteridae</taxon>
        <taxon>Acanthaster</taxon>
    </lineage>
</organism>
<comment type="similarity">
    <text evidence="1 8">Belongs to the sirtuin family. Class I subfamily.</text>
</comment>
<dbReference type="OrthoDB" id="420264at2759"/>
<dbReference type="Pfam" id="PF02146">
    <property type="entry name" value="SIR2"/>
    <property type="match status" value="1"/>
</dbReference>